<comment type="caution">
    <text evidence="7">The sequence shown here is derived from an EMBL/GenBank/DDBJ whole genome shotgun (WGS) entry which is preliminary data.</text>
</comment>
<feature type="region of interest" description="Disordered" evidence="5">
    <location>
        <begin position="792"/>
        <end position="824"/>
    </location>
</feature>
<reference evidence="7 8" key="1">
    <citation type="journal article" date="2024" name="bioRxiv">
        <title>A reference genome for Trichogramma kaykai: A tiny desert-dwelling parasitoid wasp with competing sex-ratio distorters.</title>
        <authorList>
            <person name="Culotta J."/>
            <person name="Lindsey A.R."/>
        </authorList>
    </citation>
    <scope>NUCLEOTIDE SEQUENCE [LARGE SCALE GENOMIC DNA]</scope>
    <source>
        <strain evidence="7 8">KSX58</strain>
    </source>
</reference>
<accession>A0ABD2XR03</accession>
<evidence type="ECO:0000256" key="2">
    <source>
        <dbReference type="ARBA" id="ARBA00022692"/>
    </source>
</evidence>
<feature type="compositionally biased region" description="Polar residues" evidence="5">
    <location>
        <begin position="697"/>
        <end position="712"/>
    </location>
</feature>
<evidence type="ECO:0000313" key="8">
    <source>
        <dbReference type="Proteomes" id="UP001627154"/>
    </source>
</evidence>
<feature type="compositionally biased region" description="Basic and acidic residues" evidence="5">
    <location>
        <begin position="764"/>
        <end position="773"/>
    </location>
</feature>
<feature type="transmembrane region" description="Helical" evidence="6">
    <location>
        <begin position="1026"/>
        <end position="1047"/>
    </location>
</feature>
<organism evidence="7 8">
    <name type="scientific">Trichogramma kaykai</name>
    <dbReference type="NCBI Taxonomy" id="54128"/>
    <lineage>
        <taxon>Eukaryota</taxon>
        <taxon>Metazoa</taxon>
        <taxon>Ecdysozoa</taxon>
        <taxon>Arthropoda</taxon>
        <taxon>Hexapoda</taxon>
        <taxon>Insecta</taxon>
        <taxon>Pterygota</taxon>
        <taxon>Neoptera</taxon>
        <taxon>Endopterygota</taxon>
        <taxon>Hymenoptera</taxon>
        <taxon>Apocrita</taxon>
        <taxon>Proctotrupomorpha</taxon>
        <taxon>Chalcidoidea</taxon>
        <taxon>Trichogrammatidae</taxon>
        <taxon>Trichogramma</taxon>
    </lineage>
</organism>
<dbReference type="InterPro" id="IPR026673">
    <property type="entry name" value="SPEC3/Stum"/>
</dbReference>
<feature type="compositionally biased region" description="Low complexity" evidence="5">
    <location>
        <begin position="500"/>
        <end position="516"/>
    </location>
</feature>
<dbReference type="GO" id="GO:0016020">
    <property type="term" value="C:membrane"/>
    <property type="evidence" value="ECO:0007669"/>
    <property type="project" value="UniProtKB-SubCell"/>
</dbReference>
<feature type="compositionally biased region" description="Low complexity" evidence="5">
    <location>
        <begin position="114"/>
        <end position="133"/>
    </location>
</feature>
<sequence length="1094" mass="113800">MYYVHYSANFVVVATTASEGLFAAAYDVGLPIEVFLDAGSSARRMMRGGGGAATAPSFRVLSPAGARVLYEPQAMLRSPPPSRAPEPYKVAPVQQHSQGARSQRKSSFAIIAEARAPTPRALSPSPASRPASPGVGGGVASGRLSPFRGRGFRGPLPRSRSSGTVHQSPSGRAASRYNNNDRSQHGSPRHGSQIPRPARSRSISASKENERPDSNNRASPKFGRRAARRYNSSMASQQQQQQHQKQNGGGIGGDSEHYAVGRRQQYRGQQMPKSPGVAVIKTPKPAPRSSMLGRDGRTVAPSPERAKRNLLAVPSKNTGQGNKRFVTAKAAPSDNKNQSKAAAVPATPDSPSRIPLRQQRGSNSTAVAVSDATKVTATGGTADKPPPAPTINGAKDGLNNVGSIPEEVVPAERNNLAELLKQSSVAAGGASSVVNTTTATAVQPLQIDAAAVLAEAELVAKLSALEQQQKKEKDENKPAGSPLVTISRPSPTPDSLTKGSSASANAAAAAAQSPASQETKTQTMIKHFGTGATGATNDTATTTEKQSNQGPAAKASTPTTADDQPDKQSQSSKSLTRKVVKVANGAAAAATATASAAASSNGDSKQASLSSSAAPSPSPDAEPGADGSERQARTSSDSPAAGSYRSSDTGVSVDTVKGGGNNATGVSSAKERSGLLIKRPEEIETLSGNVVRRNGSEHNTVTGVDQLDQSATQGGGDATPSGGGNRWQRIQAFWRRKLGRSKKKKPKVRPAAGEGGTGTDGEEGERPAPRSKLDLKNCWSQMRCLACRRDPKAAVPWPGKRPRGASSTHLTEPAESGGGGGVKGITKESRWARIRRSCRCRGVNKCWPSGAAAAGAGAGGGLAAWRRRHKPSQIAPQPAGASRGTGCCPPERRPAALCRSFWSKICCSCNCCSRPSCLGKKAAAQPRRSKHSIASIAAAPPSEENRPKLPDVLVEHGSVMRGAIPCLPVILAWLCLICNVCIPGSGTLLAGLFNLCCGQPRFSATASPKARVGALVVDALVGVSQLFTVLFCLVGWGWSIWWGVTMVRVARKWKRFKTSEAAANDPEARNGPEQATLPAPGVQAFQSAERAAAR</sequence>
<feature type="transmembrane region" description="Helical" evidence="6">
    <location>
        <begin position="970"/>
        <end position="993"/>
    </location>
</feature>
<name>A0ABD2XR03_9HYME</name>
<feature type="compositionally biased region" description="Polar residues" evidence="5">
    <location>
        <begin position="164"/>
        <end position="181"/>
    </location>
</feature>
<feature type="region of interest" description="Disordered" evidence="5">
    <location>
        <begin position="1060"/>
        <end position="1094"/>
    </location>
</feature>
<feature type="region of interest" description="Disordered" evidence="5">
    <location>
        <begin position="468"/>
        <end position="577"/>
    </location>
</feature>
<evidence type="ECO:0000256" key="4">
    <source>
        <dbReference type="ARBA" id="ARBA00023136"/>
    </source>
</evidence>
<feature type="region of interest" description="Disordered" evidence="5">
    <location>
        <begin position="594"/>
        <end position="773"/>
    </location>
</feature>
<feature type="compositionally biased region" description="Basic residues" evidence="5">
    <location>
        <begin position="734"/>
        <end position="748"/>
    </location>
</feature>
<feature type="compositionally biased region" description="Polar residues" evidence="5">
    <location>
        <begin position="359"/>
        <end position="379"/>
    </location>
</feature>
<feature type="compositionally biased region" description="Polar residues" evidence="5">
    <location>
        <begin position="487"/>
        <end position="499"/>
    </location>
</feature>
<dbReference type="Pfam" id="PF15795">
    <property type="entry name" value="Spec3"/>
    <property type="match status" value="1"/>
</dbReference>
<keyword evidence="4 6" id="KW-0472">Membrane</keyword>
<keyword evidence="2 6" id="KW-0812">Transmembrane</keyword>
<feature type="compositionally biased region" description="Basic and acidic residues" evidence="5">
    <location>
        <begin position="669"/>
        <end position="682"/>
    </location>
</feature>
<evidence type="ECO:0000256" key="5">
    <source>
        <dbReference type="SAM" id="MobiDB-lite"/>
    </source>
</evidence>
<dbReference type="EMBL" id="JBJJXI010000002">
    <property type="protein sequence ID" value="KAL3407767.1"/>
    <property type="molecule type" value="Genomic_DNA"/>
</dbReference>
<evidence type="ECO:0000313" key="7">
    <source>
        <dbReference type="EMBL" id="KAL3407767.1"/>
    </source>
</evidence>
<dbReference type="Proteomes" id="UP001627154">
    <property type="component" value="Unassembled WGS sequence"/>
</dbReference>
<feature type="compositionally biased region" description="Low complexity" evidence="5">
    <location>
        <begin position="194"/>
        <end position="206"/>
    </location>
</feature>
<evidence type="ECO:0000256" key="3">
    <source>
        <dbReference type="ARBA" id="ARBA00022989"/>
    </source>
</evidence>
<comment type="subcellular location">
    <subcellularLocation>
        <location evidence="1">Membrane</location>
        <topology evidence="1">Multi-pass membrane protein</topology>
    </subcellularLocation>
</comment>
<keyword evidence="8" id="KW-1185">Reference proteome</keyword>
<dbReference type="AlphaFoldDB" id="A0ABD2XR03"/>
<feature type="compositionally biased region" description="Gly residues" evidence="5">
    <location>
        <begin position="713"/>
        <end position="725"/>
    </location>
</feature>
<dbReference type="PANTHER" id="PTHR21676">
    <property type="entry name" value="PROTEIN STUM"/>
    <property type="match status" value="1"/>
</dbReference>
<feature type="compositionally biased region" description="Polar residues" evidence="5">
    <location>
        <begin position="633"/>
        <end position="652"/>
    </location>
</feature>
<feature type="compositionally biased region" description="Low complexity" evidence="5">
    <location>
        <begin position="529"/>
        <end position="543"/>
    </location>
</feature>
<feature type="region of interest" description="Disordered" evidence="5">
    <location>
        <begin position="76"/>
        <end position="399"/>
    </location>
</feature>
<proteinExistence type="predicted"/>
<keyword evidence="3 6" id="KW-1133">Transmembrane helix</keyword>
<feature type="compositionally biased region" description="Low complexity" evidence="5">
    <location>
        <begin position="141"/>
        <end position="163"/>
    </location>
</feature>
<feature type="compositionally biased region" description="Low complexity" evidence="5">
    <location>
        <begin position="594"/>
        <end position="622"/>
    </location>
</feature>
<dbReference type="PANTHER" id="PTHR21676:SF6">
    <property type="entry name" value="PROTEIN STUM"/>
    <property type="match status" value="1"/>
</dbReference>
<feature type="compositionally biased region" description="Low complexity" evidence="5">
    <location>
        <begin position="237"/>
        <end position="246"/>
    </location>
</feature>
<protein>
    <recommendedName>
        <fullName evidence="9">Protein stum</fullName>
    </recommendedName>
</protein>
<evidence type="ECO:0008006" key="9">
    <source>
        <dbReference type="Google" id="ProtNLM"/>
    </source>
</evidence>
<feature type="compositionally biased region" description="Basic and acidic residues" evidence="5">
    <location>
        <begin position="468"/>
        <end position="477"/>
    </location>
</feature>
<evidence type="ECO:0000256" key="6">
    <source>
        <dbReference type="SAM" id="Phobius"/>
    </source>
</evidence>
<gene>
    <name evidence="7" type="ORF">TKK_000026</name>
</gene>
<feature type="compositionally biased region" description="Polar residues" evidence="5">
    <location>
        <begin position="544"/>
        <end position="561"/>
    </location>
</feature>
<evidence type="ECO:0000256" key="1">
    <source>
        <dbReference type="ARBA" id="ARBA00004141"/>
    </source>
</evidence>